<sequence length="541" mass="58722">MTYPESPLRRHERVAPTWDGVLPLEVSRRPPPLPPKRSGYIAAHWKGELSLAQSYWCNGVLLGFGLRVVESVLMAWIKESHSSLTRLLVVAAVYGAARLAISVWQVVGILRAASLSGSRWAVLVNILMAIAILATVAGLATEVRQLQALARGAAEQRRFNHFSIAPDVAGAAIVAKGSIGTDYADGVADAFAAHPAIHRLILDSVGGDVDNGMRLHDFLAAHPDIVVEVDHVCASACTLAFIGGEQRIVSSDATLGFHQMRSMIDSDASRAYLGDAQEKFKSLLASRGASADFIRLAFAKQGDNFYAPEADSLFANHIITGLRLGGRELTAAQWRMEQFLFAYSLQPRSRPMGEALALIRSQWPSIYDTWVQHNLRIKDEADHDRRVADYNVELWRTLHAARSAAMRTAGSDHVRQFAEDRRALLASLSEHLSADTCGRYLAGEAVDVRDQGDALFIANGRSYVDLLTGNDPGRAVGIDWALGARELAQVRDRIGATMPARAGGQAHATLCRQQIALLDQLLALPGAGSDMALRSLFASAR</sequence>
<dbReference type="InterPro" id="IPR029045">
    <property type="entry name" value="ClpP/crotonase-like_dom_sf"/>
</dbReference>
<proteinExistence type="predicted"/>
<dbReference type="SUPFAM" id="SSF52096">
    <property type="entry name" value="ClpP/crotonase"/>
    <property type="match status" value="1"/>
</dbReference>
<feature type="transmembrane region" description="Helical" evidence="1">
    <location>
        <begin position="89"/>
        <end position="110"/>
    </location>
</feature>
<feature type="transmembrane region" description="Helical" evidence="1">
    <location>
        <begin position="55"/>
        <end position="77"/>
    </location>
</feature>
<keyword evidence="1" id="KW-1133">Transmembrane helix</keyword>
<name>A0A4R0YKF3_9GAMM</name>
<keyword evidence="1" id="KW-0472">Membrane</keyword>
<evidence type="ECO:0000256" key="1">
    <source>
        <dbReference type="SAM" id="Phobius"/>
    </source>
</evidence>
<feature type="transmembrane region" description="Helical" evidence="1">
    <location>
        <begin position="122"/>
        <end position="141"/>
    </location>
</feature>
<dbReference type="Gene3D" id="3.90.226.10">
    <property type="entry name" value="2-enoyl-CoA Hydratase, Chain A, domain 1"/>
    <property type="match status" value="1"/>
</dbReference>
<dbReference type="EMBL" id="SJTG01000006">
    <property type="protein sequence ID" value="TCI06474.1"/>
    <property type="molecule type" value="Genomic_DNA"/>
</dbReference>
<evidence type="ECO:0000313" key="3">
    <source>
        <dbReference type="Proteomes" id="UP000291822"/>
    </source>
</evidence>
<organism evidence="2 3">
    <name type="scientific">Dyella soli</name>
    <dbReference type="NCBI Taxonomy" id="522319"/>
    <lineage>
        <taxon>Bacteria</taxon>
        <taxon>Pseudomonadati</taxon>
        <taxon>Pseudomonadota</taxon>
        <taxon>Gammaproteobacteria</taxon>
        <taxon>Lysobacterales</taxon>
        <taxon>Rhodanobacteraceae</taxon>
        <taxon>Dyella</taxon>
    </lineage>
</organism>
<protein>
    <submittedName>
        <fullName evidence="2">Uncharacterized protein</fullName>
    </submittedName>
</protein>
<dbReference type="Proteomes" id="UP000291822">
    <property type="component" value="Unassembled WGS sequence"/>
</dbReference>
<dbReference type="AlphaFoldDB" id="A0A4R0YKF3"/>
<accession>A0A4R0YKF3</accession>
<evidence type="ECO:0000313" key="2">
    <source>
        <dbReference type="EMBL" id="TCI06474.1"/>
    </source>
</evidence>
<reference evidence="2 3" key="1">
    <citation type="submission" date="2019-02" db="EMBL/GenBank/DDBJ databases">
        <title>Dyella amyloliquefaciens sp. nov., isolated from forest soil.</title>
        <authorList>
            <person name="Gao Z.-H."/>
            <person name="Qiu L.-H."/>
        </authorList>
    </citation>
    <scope>NUCLEOTIDE SEQUENCE [LARGE SCALE GENOMIC DNA]</scope>
    <source>
        <strain evidence="2 3">KACC 12747</strain>
    </source>
</reference>
<dbReference type="RefSeq" id="WP_131413234.1">
    <property type="nucleotide sequence ID" value="NZ_SJTG01000006.1"/>
</dbReference>
<comment type="caution">
    <text evidence="2">The sequence shown here is derived from an EMBL/GenBank/DDBJ whole genome shotgun (WGS) entry which is preliminary data.</text>
</comment>
<gene>
    <name evidence="2" type="ORF">EZM97_33890</name>
</gene>
<keyword evidence="3" id="KW-1185">Reference proteome</keyword>
<keyword evidence="1" id="KW-0812">Transmembrane</keyword>